<reference evidence="3" key="1">
    <citation type="submission" date="2008-07" db="EMBL/GenBank/DDBJ databases">
        <title>Annotation of Ajellomyces capsulatus strain H88.</title>
        <authorList>
            <person name="Champion M."/>
            <person name="Cuomo C."/>
            <person name="Ma L.-J."/>
            <person name="Henn M.R."/>
            <person name="Sil A."/>
            <person name="Goldman B."/>
            <person name="Young S.K."/>
            <person name="Kodira C.D."/>
            <person name="Zeng Q."/>
            <person name="Koehrsen M."/>
            <person name="Alvarado L."/>
            <person name="Berlin A."/>
            <person name="Borenstein D."/>
            <person name="Chen Z."/>
            <person name="Engels R."/>
            <person name="Freedman E."/>
            <person name="Gellesch M."/>
            <person name="Goldberg J."/>
            <person name="Griggs A."/>
            <person name="Gujja S."/>
            <person name="Heiman D."/>
            <person name="Hepburn T."/>
            <person name="Howarth C."/>
            <person name="Jen D."/>
            <person name="Larson L."/>
            <person name="Lewis B."/>
            <person name="Mehta T."/>
            <person name="Park D."/>
            <person name="Pearson M."/>
            <person name="Roberts A."/>
            <person name="Saif S."/>
            <person name="Shea T."/>
            <person name="Shenoy N."/>
            <person name="Sisk P."/>
            <person name="Stolte C."/>
            <person name="Sykes S."/>
            <person name="Walk T."/>
            <person name="White J."/>
            <person name="Yandava C."/>
            <person name="Klein B."/>
            <person name="McEwen J.G."/>
            <person name="Puccia R."/>
            <person name="Goldman G.H."/>
            <person name="Felipe M.S."/>
            <person name="Nino-Vega G."/>
            <person name="San-Blas G."/>
            <person name="Taylor J."/>
            <person name="Mendoza L."/>
            <person name="Galagan J."/>
            <person name="Nusbaum C."/>
            <person name="Birren B."/>
        </authorList>
    </citation>
    <scope>NUCLEOTIDE SEQUENCE [LARGE SCALE GENOMIC DNA]</scope>
    <source>
        <strain evidence="3">H88</strain>
    </source>
</reference>
<sequence>MAEFAQDNSEVALNGCSLQRHDHPNSKMDLEEIKDDLEELYNHRSTFCVRDIPCFRNPHSNILWKFGPIFTERELEGSYQGEWLLEACVEGPNPGLQGVAKIRIRLPDDGRDPSTTEPKPSSTRVATEFKNHDRLTKLGAACTPKLLTQQEGDRLPGGFLSILIMERLPGRNLVNFGDLPMSQRDQVRLAFAKTISNNFPPIGREFYALKFMHNDPDRRNLMWDPEKKKRYIIDLEDACQRGDKRAPRRFIPALDFRFWGVAGPGINCNSSGLDPMVPYGF</sequence>
<evidence type="ECO:0008006" key="4">
    <source>
        <dbReference type="Google" id="ProtNLM"/>
    </source>
</evidence>
<dbReference type="AlphaFoldDB" id="F0UJ93"/>
<feature type="compositionally biased region" description="Basic and acidic residues" evidence="1">
    <location>
        <begin position="105"/>
        <end position="114"/>
    </location>
</feature>
<proteinExistence type="predicted"/>
<dbReference type="VEuPathDB" id="FungiDB:I7I53_05564"/>
<feature type="compositionally biased region" description="Polar residues" evidence="1">
    <location>
        <begin position="115"/>
        <end position="124"/>
    </location>
</feature>
<dbReference type="OMA" id="PENKKCY"/>
<dbReference type="HOGENOM" id="CLU_090422_0_0_1"/>
<dbReference type="InterPro" id="IPR011009">
    <property type="entry name" value="Kinase-like_dom_sf"/>
</dbReference>
<protein>
    <recommendedName>
        <fullName evidence="4">Aminoglycoside phosphotransferase domain-containing protein</fullName>
    </recommendedName>
</protein>
<gene>
    <name evidence="2" type="ORF">HCEG_05753</name>
</gene>
<evidence type="ECO:0000313" key="2">
    <source>
        <dbReference type="EMBL" id="EGC46538.1"/>
    </source>
</evidence>
<evidence type="ECO:0000313" key="3">
    <source>
        <dbReference type="Proteomes" id="UP000008142"/>
    </source>
</evidence>
<name>F0UJ93_AJEC8</name>
<evidence type="ECO:0000256" key="1">
    <source>
        <dbReference type="SAM" id="MobiDB-lite"/>
    </source>
</evidence>
<dbReference type="OrthoDB" id="4207132at2759"/>
<accession>F0UJ93</accession>
<dbReference type="EMBL" id="DS990639">
    <property type="protein sequence ID" value="EGC46538.1"/>
    <property type="molecule type" value="Genomic_DNA"/>
</dbReference>
<feature type="region of interest" description="Disordered" evidence="1">
    <location>
        <begin position="104"/>
        <end position="124"/>
    </location>
</feature>
<dbReference type="STRING" id="544711.F0UJ93"/>
<dbReference type="SUPFAM" id="SSF56112">
    <property type="entry name" value="Protein kinase-like (PK-like)"/>
    <property type="match status" value="1"/>
</dbReference>
<dbReference type="Proteomes" id="UP000008142">
    <property type="component" value="Unassembled WGS sequence"/>
</dbReference>
<organism evidence="3">
    <name type="scientific">Ajellomyces capsulatus (strain H88)</name>
    <name type="common">Darling's disease fungus</name>
    <name type="synonym">Histoplasma capsulatum</name>
    <dbReference type="NCBI Taxonomy" id="544711"/>
    <lineage>
        <taxon>Eukaryota</taxon>
        <taxon>Fungi</taxon>
        <taxon>Dikarya</taxon>
        <taxon>Ascomycota</taxon>
        <taxon>Pezizomycotina</taxon>
        <taxon>Eurotiomycetes</taxon>
        <taxon>Eurotiomycetidae</taxon>
        <taxon>Onygenales</taxon>
        <taxon>Ajellomycetaceae</taxon>
        <taxon>Histoplasma</taxon>
    </lineage>
</organism>